<gene>
    <name evidence="1" type="ORF">BJ878DRAFT_536372</name>
</gene>
<protein>
    <submittedName>
        <fullName evidence="1">S-adenosyl-L-methionine-dependent methyltransferase</fullName>
    </submittedName>
</protein>
<reference evidence="1" key="1">
    <citation type="journal article" date="2021" name="IMA Fungus">
        <title>Genomic characterization of three marine fungi, including Emericellopsis atlantica sp. nov. with signatures of a generalist lifestyle and marine biomass degradation.</title>
        <authorList>
            <person name="Hagestad O.C."/>
            <person name="Hou L."/>
            <person name="Andersen J.H."/>
            <person name="Hansen E.H."/>
            <person name="Altermark B."/>
            <person name="Li C."/>
            <person name="Kuhnert E."/>
            <person name="Cox R.J."/>
            <person name="Crous P.W."/>
            <person name="Spatafora J.W."/>
            <person name="Lail K."/>
            <person name="Amirebrahimi M."/>
            <person name="Lipzen A."/>
            <person name="Pangilinan J."/>
            <person name="Andreopoulos W."/>
            <person name="Hayes R.D."/>
            <person name="Ng V."/>
            <person name="Grigoriev I.V."/>
            <person name="Jackson S.A."/>
            <person name="Sutton T.D.S."/>
            <person name="Dobson A.D.W."/>
            <person name="Rama T."/>
        </authorList>
    </citation>
    <scope>NUCLEOTIDE SEQUENCE</scope>
    <source>
        <strain evidence="1">TRa3180A</strain>
    </source>
</reference>
<dbReference type="Proteomes" id="UP000887226">
    <property type="component" value="Unassembled WGS sequence"/>
</dbReference>
<dbReference type="OrthoDB" id="2013972at2759"/>
<dbReference type="Gene3D" id="3.40.50.150">
    <property type="entry name" value="Vaccinia Virus protein VP39"/>
    <property type="match status" value="1"/>
</dbReference>
<keyword evidence="1" id="KW-0489">Methyltransferase</keyword>
<dbReference type="GO" id="GO:0032259">
    <property type="term" value="P:methylation"/>
    <property type="evidence" value="ECO:0007669"/>
    <property type="project" value="UniProtKB-KW"/>
</dbReference>
<name>A0A9P7YYQ1_9HELO</name>
<evidence type="ECO:0000313" key="1">
    <source>
        <dbReference type="EMBL" id="KAG9241700.1"/>
    </source>
</evidence>
<dbReference type="PANTHER" id="PTHR43591">
    <property type="entry name" value="METHYLTRANSFERASE"/>
    <property type="match status" value="1"/>
</dbReference>
<dbReference type="AlphaFoldDB" id="A0A9P7YYQ1"/>
<accession>A0A9P7YYQ1</accession>
<dbReference type="PANTHER" id="PTHR43591:SF102">
    <property type="entry name" value="S-ADENOSYL-L-METHIONINE-DEPENDENT METHYLTRANSFERASE"/>
    <property type="match status" value="1"/>
</dbReference>
<keyword evidence="2" id="KW-1185">Reference proteome</keyword>
<comment type="caution">
    <text evidence="1">The sequence shown here is derived from an EMBL/GenBank/DDBJ whole genome shotgun (WGS) entry which is preliminary data.</text>
</comment>
<dbReference type="CDD" id="cd02440">
    <property type="entry name" value="AdoMet_MTases"/>
    <property type="match status" value="1"/>
</dbReference>
<dbReference type="Pfam" id="PF13489">
    <property type="entry name" value="Methyltransf_23"/>
    <property type="match status" value="1"/>
</dbReference>
<organism evidence="1 2">
    <name type="scientific">Calycina marina</name>
    <dbReference type="NCBI Taxonomy" id="1763456"/>
    <lineage>
        <taxon>Eukaryota</taxon>
        <taxon>Fungi</taxon>
        <taxon>Dikarya</taxon>
        <taxon>Ascomycota</taxon>
        <taxon>Pezizomycotina</taxon>
        <taxon>Leotiomycetes</taxon>
        <taxon>Helotiales</taxon>
        <taxon>Pezizellaceae</taxon>
        <taxon>Calycina</taxon>
    </lineage>
</organism>
<dbReference type="InterPro" id="IPR029063">
    <property type="entry name" value="SAM-dependent_MTases_sf"/>
</dbReference>
<proteinExistence type="predicted"/>
<sequence>MCFRPSTQSLRPSVYDYITENGRRFHRFRSGQYHLPNDETEQDRLDLQHHMFMFTIDDKLHLAPIEILEGGLNNVLDIGTGTGLWATEFANEYPMANVLGSDLSPIQPDFVPPNCRFEVDDVEDEWLHSYKFDYIHGRALAFCFRSHETVFGHAFNALRPGGWFEIQDVAIPMVALDETVAGTAVELWVSRLIEGGRALGRDFTRVPTYKEILEDIGYVDVVERHFHWPVGTWAKGDKMKTLGAWMREDFLSGIQGASMGVMVKGLGMTVEEVEVFLVDVRNDIWSNRIHSYFPVHVVYGRKPY</sequence>
<evidence type="ECO:0000313" key="2">
    <source>
        <dbReference type="Proteomes" id="UP000887226"/>
    </source>
</evidence>
<dbReference type="EMBL" id="MU254169">
    <property type="protein sequence ID" value="KAG9241700.1"/>
    <property type="molecule type" value="Genomic_DNA"/>
</dbReference>
<dbReference type="SUPFAM" id="SSF53335">
    <property type="entry name" value="S-adenosyl-L-methionine-dependent methyltransferases"/>
    <property type="match status" value="1"/>
</dbReference>
<dbReference type="GO" id="GO:0008168">
    <property type="term" value="F:methyltransferase activity"/>
    <property type="evidence" value="ECO:0007669"/>
    <property type="project" value="UniProtKB-KW"/>
</dbReference>
<keyword evidence="1" id="KW-0808">Transferase</keyword>